<comment type="caution">
    <text evidence="2">The sequence shown here is derived from an EMBL/GenBank/DDBJ whole genome shotgun (WGS) entry which is preliminary data.</text>
</comment>
<sequence>MYTGSQCGMYTGSQCGMYTGSQCGMYPILYGTDAAHHSSLPSQRKMTQNMQLLSDTSDGGPSDKHQDESGDEDQGS</sequence>
<evidence type="ECO:0000256" key="1">
    <source>
        <dbReference type="SAM" id="MobiDB-lite"/>
    </source>
</evidence>
<proteinExistence type="predicted"/>
<keyword evidence="3" id="KW-1185">Reference proteome</keyword>
<protein>
    <submittedName>
        <fullName evidence="2">Uncharacterized protein</fullName>
    </submittedName>
</protein>
<feature type="compositionally biased region" description="Polar residues" evidence="1">
    <location>
        <begin position="39"/>
        <end position="59"/>
    </location>
</feature>
<dbReference type="AlphaFoldDB" id="A0A4Y2BJX9"/>
<dbReference type="EMBL" id="BGPR01000087">
    <property type="protein sequence ID" value="GBL92571.1"/>
    <property type="molecule type" value="Genomic_DNA"/>
</dbReference>
<dbReference type="Proteomes" id="UP000499080">
    <property type="component" value="Unassembled WGS sequence"/>
</dbReference>
<evidence type="ECO:0000313" key="2">
    <source>
        <dbReference type="EMBL" id="GBL92571.1"/>
    </source>
</evidence>
<organism evidence="2 3">
    <name type="scientific">Araneus ventricosus</name>
    <name type="common">Orbweaver spider</name>
    <name type="synonym">Epeira ventricosa</name>
    <dbReference type="NCBI Taxonomy" id="182803"/>
    <lineage>
        <taxon>Eukaryota</taxon>
        <taxon>Metazoa</taxon>
        <taxon>Ecdysozoa</taxon>
        <taxon>Arthropoda</taxon>
        <taxon>Chelicerata</taxon>
        <taxon>Arachnida</taxon>
        <taxon>Araneae</taxon>
        <taxon>Araneomorphae</taxon>
        <taxon>Entelegynae</taxon>
        <taxon>Araneoidea</taxon>
        <taxon>Araneidae</taxon>
        <taxon>Araneus</taxon>
    </lineage>
</organism>
<accession>A0A4Y2BJX9</accession>
<name>A0A4Y2BJX9_ARAVE</name>
<reference evidence="2 3" key="1">
    <citation type="journal article" date="2019" name="Sci. Rep.">
        <title>Orb-weaving spider Araneus ventricosus genome elucidates the spidroin gene catalogue.</title>
        <authorList>
            <person name="Kono N."/>
            <person name="Nakamura H."/>
            <person name="Ohtoshi R."/>
            <person name="Moran D.A.P."/>
            <person name="Shinohara A."/>
            <person name="Yoshida Y."/>
            <person name="Fujiwara M."/>
            <person name="Mori M."/>
            <person name="Tomita M."/>
            <person name="Arakawa K."/>
        </authorList>
    </citation>
    <scope>NUCLEOTIDE SEQUENCE [LARGE SCALE GENOMIC DNA]</scope>
</reference>
<gene>
    <name evidence="2" type="ORF">AVEN_123756_1</name>
</gene>
<evidence type="ECO:0000313" key="3">
    <source>
        <dbReference type="Proteomes" id="UP000499080"/>
    </source>
</evidence>
<feature type="region of interest" description="Disordered" evidence="1">
    <location>
        <begin position="37"/>
        <end position="76"/>
    </location>
</feature>